<evidence type="ECO:0000259" key="3">
    <source>
        <dbReference type="PROSITE" id="PS50118"/>
    </source>
</evidence>
<dbReference type="InterPro" id="IPR036910">
    <property type="entry name" value="HMG_box_dom_sf"/>
</dbReference>
<accession>A0A9P4U0T3</accession>
<keyword evidence="5" id="KW-1185">Reference proteome</keyword>
<feature type="region of interest" description="Disordered" evidence="2">
    <location>
        <begin position="74"/>
        <end position="137"/>
    </location>
</feature>
<dbReference type="Proteomes" id="UP000800235">
    <property type="component" value="Unassembled WGS sequence"/>
</dbReference>
<dbReference type="EMBL" id="MU007018">
    <property type="protein sequence ID" value="KAF2433924.1"/>
    <property type="molecule type" value="Genomic_DNA"/>
</dbReference>
<sequence length="354" mass="39019">MLRCAAVTRVAGAASKTPIHDVSQLTRALHHLAITPSLAQYGFRASLTKSFARTLATEAVQTTVVETKVAKVGRPATKPRAKTAAAKKSTTTKKSTTKAKPKKKVAAKTKAAPKKRKVAAKKVLPKRKVKARSERQKTLAVKKKERDAIKALRETALIEPKRGPDNAWMVFMSEATKEGTGAVTTRVKEAAAKFKAFTPAELEHYNHIAYSNKDTNEAEYRAWINKHTAEQIRLANSARKTLQRRLKVKSPKGGKKFGRGLSPLKDERQIRGPSSAYLKFSTERQKSGDFKHIKLGEASTLISKEWKEASPAEKKAYTDLQAADKARYAREYKATYGHPPPSRTPSKASSTTST</sequence>
<dbReference type="Gene3D" id="1.10.30.10">
    <property type="entry name" value="High mobility group box domain"/>
    <property type="match status" value="2"/>
</dbReference>
<comment type="caution">
    <text evidence="4">The sequence shown here is derived from an EMBL/GenBank/DDBJ whole genome shotgun (WGS) entry which is preliminary data.</text>
</comment>
<evidence type="ECO:0000256" key="2">
    <source>
        <dbReference type="SAM" id="MobiDB-lite"/>
    </source>
</evidence>
<reference evidence="4" key="1">
    <citation type="journal article" date="2020" name="Stud. Mycol.">
        <title>101 Dothideomycetes genomes: a test case for predicting lifestyles and emergence of pathogens.</title>
        <authorList>
            <person name="Haridas S."/>
            <person name="Albert R."/>
            <person name="Binder M."/>
            <person name="Bloem J."/>
            <person name="Labutti K."/>
            <person name="Salamov A."/>
            <person name="Andreopoulos B."/>
            <person name="Baker S."/>
            <person name="Barry K."/>
            <person name="Bills G."/>
            <person name="Bluhm B."/>
            <person name="Cannon C."/>
            <person name="Castanera R."/>
            <person name="Culley D."/>
            <person name="Daum C."/>
            <person name="Ezra D."/>
            <person name="Gonzalez J."/>
            <person name="Henrissat B."/>
            <person name="Kuo A."/>
            <person name="Liang C."/>
            <person name="Lipzen A."/>
            <person name="Lutzoni F."/>
            <person name="Magnuson J."/>
            <person name="Mondo S."/>
            <person name="Nolan M."/>
            <person name="Ohm R."/>
            <person name="Pangilinan J."/>
            <person name="Park H.-J."/>
            <person name="Ramirez L."/>
            <person name="Alfaro M."/>
            <person name="Sun H."/>
            <person name="Tritt A."/>
            <person name="Yoshinaga Y."/>
            <person name="Zwiers L.-H."/>
            <person name="Turgeon B."/>
            <person name="Goodwin S."/>
            <person name="Spatafora J."/>
            <person name="Crous P."/>
            <person name="Grigoriev I."/>
        </authorList>
    </citation>
    <scope>NUCLEOTIDE SEQUENCE</scope>
    <source>
        <strain evidence="4">CBS 130266</strain>
    </source>
</reference>
<dbReference type="SUPFAM" id="SSF47095">
    <property type="entry name" value="HMG-box"/>
    <property type="match status" value="2"/>
</dbReference>
<keyword evidence="1" id="KW-0238">DNA-binding</keyword>
<evidence type="ECO:0000256" key="1">
    <source>
        <dbReference type="PROSITE-ProRule" id="PRU00267"/>
    </source>
</evidence>
<evidence type="ECO:0000313" key="5">
    <source>
        <dbReference type="Proteomes" id="UP000800235"/>
    </source>
</evidence>
<feature type="compositionally biased region" description="Basic residues" evidence="2">
    <location>
        <begin position="95"/>
        <end position="130"/>
    </location>
</feature>
<feature type="compositionally biased region" description="Low complexity" evidence="2">
    <location>
        <begin position="74"/>
        <end position="94"/>
    </location>
</feature>
<feature type="domain" description="HMG box" evidence="3">
    <location>
        <begin position="270"/>
        <end position="336"/>
    </location>
</feature>
<dbReference type="InterPro" id="IPR009071">
    <property type="entry name" value="HMG_box_dom"/>
</dbReference>
<dbReference type="GO" id="GO:0005634">
    <property type="term" value="C:nucleus"/>
    <property type="evidence" value="ECO:0007669"/>
    <property type="project" value="UniProtKB-UniRule"/>
</dbReference>
<keyword evidence="1" id="KW-0539">Nucleus</keyword>
<dbReference type="SMART" id="SM00398">
    <property type="entry name" value="HMG"/>
    <property type="match status" value="2"/>
</dbReference>
<evidence type="ECO:0000313" key="4">
    <source>
        <dbReference type="EMBL" id="KAF2433924.1"/>
    </source>
</evidence>
<gene>
    <name evidence="4" type="ORF">EJ08DRAFT_657631</name>
</gene>
<dbReference type="GO" id="GO:0003677">
    <property type="term" value="F:DNA binding"/>
    <property type="evidence" value="ECO:0007669"/>
    <property type="project" value="UniProtKB-UniRule"/>
</dbReference>
<name>A0A9P4U0T3_9PEZI</name>
<dbReference type="OrthoDB" id="1919336at2759"/>
<dbReference type="PROSITE" id="PS50118">
    <property type="entry name" value="HMG_BOX_2"/>
    <property type="match status" value="1"/>
</dbReference>
<feature type="DNA-binding region" description="HMG box" evidence="1">
    <location>
        <begin position="270"/>
        <end position="336"/>
    </location>
</feature>
<dbReference type="Pfam" id="PF00505">
    <property type="entry name" value="HMG_box"/>
    <property type="match status" value="1"/>
</dbReference>
<dbReference type="CDD" id="cd00084">
    <property type="entry name" value="HMG-box_SF"/>
    <property type="match status" value="1"/>
</dbReference>
<dbReference type="AlphaFoldDB" id="A0A9P4U0T3"/>
<proteinExistence type="predicted"/>
<protein>
    <recommendedName>
        <fullName evidence="3">HMG box domain-containing protein</fullName>
    </recommendedName>
</protein>
<feature type="region of interest" description="Disordered" evidence="2">
    <location>
        <begin position="330"/>
        <end position="354"/>
    </location>
</feature>
<organism evidence="4 5">
    <name type="scientific">Tothia fuscella</name>
    <dbReference type="NCBI Taxonomy" id="1048955"/>
    <lineage>
        <taxon>Eukaryota</taxon>
        <taxon>Fungi</taxon>
        <taxon>Dikarya</taxon>
        <taxon>Ascomycota</taxon>
        <taxon>Pezizomycotina</taxon>
        <taxon>Dothideomycetes</taxon>
        <taxon>Pleosporomycetidae</taxon>
        <taxon>Venturiales</taxon>
        <taxon>Cylindrosympodiaceae</taxon>
        <taxon>Tothia</taxon>
    </lineage>
</organism>
<feature type="compositionally biased region" description="Polar residues" evidence="2">
    <location>
        <begin position="344"/>
        <end position="354"/>
    </location>
</feature>